<evidence type="ECO:0000256" key="1">
    <source>
        <dbReference type="ARBA" id="ARBA00004651"/>
    </source>
</evidence>
<reference evidence="10 11" key="1">
    <citation type="submission" date="2017-08" db="EMBL/GenBank/DDBJ databases">
        <title>A Genome Sequence of Oceanimonas doudoroffii ATCC 27123T.</title>
        <authorList>
            <person name="Brennan M.A."/>
            <person name="Maclea K.S."/>
            <person name="Mcclelland W.D."/>
            <person name="Trachtenberg A.M."/>
        </authorList>
    </citation>
    <scope>NUCLEOTIDE SEQUENCE [LARGE SCALE GENOMIC DNA]</scope>
    <source>
        <strain evidence="10 11">ATCC 27123</strain>
    </source>
</reference>
<feature type="transmembrane region" description="Helical" evidence="9">
    <location>
        <begin position="335"/>
        <end position="355"/>
    </location>
</feature>
<proteinExistence type="inferred from homology"/>
<keyword evidence="5 8" id="KW-0812">Transmembrane</keyword>
<evidence type="ECO:0000313" key="11">
    <source>
        <dbReference type="Proteomes" id="UP000242757"/>
    </source>
</evidence>
<comment type="caution">
    <text evidence="10">The sequence shown here is derived from an EMBL/GenBank/DDBJ whole genome shotgun (WGS) entry which is preliminary data.</text>
</comment>
<sequence length="447" mass="46723">MEHAKHEPTPQSLPTSSGFLDRLFKLSAHGTTVKTELVAGLTTFITMAYIIFVNPTIMASSGMDAGAVFVATCLGAAVATLFMGLYANWPVGLAPGMGLNAFFAFTVVGEMGYSWEVALGAVFWSGIIFTAMSFWKIREWVLDAIPESLRYAMTAGVGLFLGLIGLKTAGIVVDNPATLVSMGDFTNPNAWLAAVCFLIIAALAHRRVFGAVLIGVLGTTLVGLGMGLVEYNGIFAAPPSITPTLFKLDIMGALDVAMVTVILSFLFVNMFDTAGTLMGVAERANLRRADGSIEGLKKSLKADSASSVVGTFIGCPPVTSYVESSAGVAAGGRTGLTAVTIAALFLLSIFLAPLAGMVPAYATAGALIYVAFAMMSSLANIDWQDYTEMAPAALTALMMPLTFSIANGIAMGFVAYAVLKVATGQANKVSVGVYVLSAIFVAKFIYM</sequence>
<feature type="transmembrane region" description="Helical" evidence="9">
    <location>
        <begin position="37"/>
        <end position="53"/>
    </location>
</feature>
<feature type="transmembrane region" description="Helical" evidence="9">
    <location>
        <begin position="65"/>
        <end position="87"/>
    </location>
</feature>
<keyword evidence="7 8" id="KW-0472">Membrane</keyword>
<comment type="subcellular location">
    <subcellularLocation>
        <location evidence="1 8">Cell membrane</location>
        <topology evidence="1 8">Multi-pass membrane protein</topology>
    </subcellularLocation>
</comment>
<keyword evidence="4 8" id="KW-1003">Cell membrane</keyword>
<keyword evidence="3 8" id="KW-0813">Transport</keyword>
<name>A0A233RJX3_9GAMM</name>
<evidence type="ECO:0000313" key="10">
    <source>
        <dbReference type="EMBL" id="OXY83688.1"/>
    </source>
</evidence>
<dbReference type="GO" id="GO:0015207">
    <property type="term" value="F:adenine transmembrane transporter activity"/>
    <property type="evidence" value="ECO:0007669"/>
    <property type="project" value="TreeGrafter"/>
</dbReference>
<dbReference type="PANTHER" id="PTHR43337:SF1">
    <property type="entry name" value="XANTHINE_URACIL PERMEASE C887.17-RELATED"/>
    <property type="match status" value="1"/>
</dbReference>
<dbReference type="OrthoDB" id="9808458at2"/>
<keyword evidence="11" id="KW-1185">Reference proteome</keyword>
<evidence type="ECO:0000256" key="8">
    <source>
        <dbReference type="PIRNR" id="PIRNR005353"/>
    </source>
</evidence>
<organism evidence="10 11">
    <name type="scientific">Oceanimonas doudoroffii</name>
    <dbReference type="NCBI Taxonomy" id="84158"/>
    <lineage>
        <taxon>Bacteria</taxon>
        <taxon>Pseudomonadati</taxon>
        <taxon>Pseudomonadota</taxon>
        <taxon>Gammaproteobacteria</taxon>
        <taxon>Aeromonadales</taxon>
        <taxon>Aeromonadaceae</taxon>
        <taxon>Oceanimonas</taxon>
    </lineage>
</organism>
<dbReference type="PANTHER" id="PTHR43337">
    <property type="entry name" value="XANTHINE/URACIL PERMEASE C887.17-RELATED"/>
    <property type="match status" value="1"/>
</dbReference>
<dbReference type="PIRSF" id="PIRSF005353">
    <property type="entry name" value="PbuG"/>
    <property type="match status" value="1"/>
</dbReference>
<comment type="similarity">
    <text evidence="2 8">Belongs to the nucleobase:cation symporter-2 (NCS2) (TC 2.A.40) family. Azg-like subfamily.</text>
</comment>
<dbReference type="Pfam" id="PF00860">
    <property type="entry name" value="Xan_ur_permease"/>
    <property type="match status" value="1"/>
</dbReference>
<keyword evidence="6 8" id="KW-1133">Transmembrane helix</keyword>
<evidence type="ECO:0000256" key="6">
    <source>
        <dbReference type="ARBA" id="ARBA00022989"/>
    </source>
</evidence>
<feature type="transmembrane region" description="Helical" evidence="9">
    <location>
        <begin position="361"/>
        <end position="381"/>
    </location>
</feature>
<feature type="transmembrane region" description="Helical" evidence="9">
    <location>
        <begin position="149"/>
        <end position="173"/>
    </location>
</feature>
<dbReference type="RefSeq" id="WP_094200461.1">
    <property type="nucleotide sequence ID" value="NZ_NBIM01000001.1"/>
</dbReference>
<accession>A0A233RJX3</accession>
<feature type="transmembrane region" description="Helical" evidence="9">
    <location>
        <begin position="117"/>
        <end position="137"/>
    </location>
</feature>
<dbReference type="InterPro" id="IPR026033">
    <property type="entry name" value="Azg-like_bact_archaea"/>
</dbReference>
<dbReference type="InterPro" id="IPR006043">
    <property type="entry name" value="NCS2"/>
</dbReference>
<dbReference type="EMBL" id="NBIM01000001">
    <property type="protein sequence ID" value="OXY83688.1"/>
    <property type="molecule type" value="Genomic_DNA"/>
</dbReference>
<feature type="transmembrane region" description="Helical" evidence="9">
    <location>
        <begin position="393"/>
        <end position="417"/>
    </location>
</feature>
<dbReference type="AlphaFoldDB" id="A0A233RJX3"/>
<gene>
    <name evidence="10" type="ORF">B6S08_09475</name>
</gene>
<evidence type="ECO:0000256" key="7">
    <source>
        <dbReference type="ARBA" id="ARBA00023136"/>
    </source>
</evidence>
<evidence type="ECO:0000256" key="2">
    <source>
        <dbReference type="ARBA" id="ARBA00005697"/>
    </source>
</evidence>
<evidence type="ECO:0000256" key="9">
    <source>
        <dbReference type="SAM" id="Phobius"/>
    </source>
</evidence>
<evidence type="ECO:0000256" key="5">
    <source>
        <dbReference type="ARBA" id="ARBA00022692"/>
    </source>
</evidence>
<feature type="transmembrane region" description="Helical" evidence="9">
    <location>
        <begin position="185"/>
        <end position="204"/>
    </location>
</feature>
<feature type="transmembrane region" description="Helical" evidence="9">
    <location>
        <begin position="211"/>
        <end position="230"/>
    </location>
</feature>
<feature type="transmembrane region" description="Helical" evidence="9">
    <location>
        <begin position="250"/>
        <end position="268"/>
    </location>
</feature>
<evidence type="ECO:0000256" key="3">
    <source>
        <dbReference type="ARBA" id="ARBA00022448"/>
    </source>
</evidence>
<dbReference type="Proteomes" id="UP000242757">
    <property type="component" value="Unassembled WGS sequence"/>
</dbReference>
<dbReference type="InterPro" id="IPR045018">
    <property type="entry name" value="Azg-like"/>
</dbReference>
<feature type="transmembrane region" description="Helical" evidence="9">
    <location>
        <begin position="429"/>
        <end position="446"/>
    </location>
</feature>
<evidence type="ECO:0000256" key="4">
    <source>
        <dbReference type="ARBA" id="ARBA00022475"/>
    </source>
</evidence>
<protein>
    <submittedName>
        <fullName evidence="10">Guanine permease</fullName>
    </submittedName>
</protein>
<dbReference type="GO" id="GO:0005886">
    <property type="term" value="C:plasma membrane"/>
    <property type="evidence" value="ECO:0007669"/>
    <property type="project" value="UniProtKB-SubCell"/>
</dbReference>